<proteinExistence type="inferred from homology"/>
<keyword evidence="5" id="KW-0969">Cilium</keyword>
<keyword evidence="3" id="KW-1005">Bacterial flagellum biogenesis</keyword>
<evidence type="ECO:0000256" key="4">
    <source>
        <dbReference type="ARBA" id="ARBA00024746"/>
    </source>
</evidence>
<organism evidence="5 6">
    <name type="scientific">Jiella endophytica</name>
    <dbReference type="NCBI Taxonomy" id="2558362"/>
    <lineage>
        <taxon>Bacteria</taxon>
        <taxon>Pseudomonadati</taxon>
        <taxon>Pseudomonadota</taxon>
        <taxon>Alphaproteobacteria</taxon>
        <taxon>Hyphomicrobiales</taxon>
        <taxon>Aurantimonadaceae</taxon>
        <taxon>Jiella</taxon>
    </lineage>
</organism>
<keyword evidence="5" id="KW-0966">Cell projection</keyword>
<comment type="caution">
    <text evidence="5">The sequence shown here is derived from an EMBL/GenBank/DDBJ whole genome shotgun (WGS) entry which is preliminary data.</text>
</comment>
<comment type="function">
    <text evidence="4">Required for flagellar hook formation. May act as a scaffolding protein.</text>
</comment>
<dbReference type="InterPro" id="IPR005648">
    <property type="entry name" value="FlgD"/>
</dbReference>
<dbReference type="EMBL" id="SOZD01000004">
    <property type="protein sequence ID" value="TFF21696.1"/>
    <property type="molecule type" value="Genomic_DNA"/>
</dbReference>
<dbReference type="NCBIfam" id="NF004670">
    <property type="entry name" value="PRK06009.1"/>
    <property type="match status" value="1"/>
</dbReference>
<dbReference type="GO" id="GO:0044781">
    <property type="term" value="P:bacterial-type flagellum organization"/>
    <property type="evidence" value="ECO:0007669"/>
    <property type="project" value="UniProtKB-KW"/>
</dbReference>
<gene>
    <name evidence="5" type="primary">flgD</name>
    <name evidence="5" type="ORF">E3C22_13470</name>
</gene>
<reference evidence="5 6" key="1">
    <citation type="submission" date="2019-03" db="EMBL/GenBank/DDBJ databases">
        <title>Jiella endophytica sp. nov., a novel endophytic bacterium isolated from root of Ficus microcarpa Linn. f.</title>
        <authorList>
            <person name="Tuo L."/>
        </authorList>
    </citation>
    <scope>NUCLEOTIDE SEQUENCE [LARGE SCALE GENOMIC DNA]</scope>
    <source>
        <strain evidence="5 6">CBS5Q-3</strain>
    </source>
</reference>
<evidence type="ECO:0000313" key="6">
    <source>
        <dbReference type="Proteomes" id="UP000298179"/>
    </source>
</evidence>
<dbReference type="RefSeq" id="WP_134762579.1">
    <property type="nucleotide sequence ID" value="NZ_SOZD01000004.1"/>
</dbReference>
<evidence type="ECO:0000256" key="2">
    <source>
        <dbReference type="ARBA" id="ARBA00016013"/>
    </source>
</evidence>
<dbReference type="AlphaFoldDB" id="A0A4Y8RGZ6"/>
<accession>A0A4Y8RGZ6</accession>
<sequence length="135" mass="13506">MSVGAVSSTTSTTAAQTGITNATSGTGLDYDAFLKLLVAEMSNQDPLNPTDSTEYVAQFATFSNVEQAIATNSKLDSMLAVSALTQANSLIGRAITSADGSTGGIVAAVRAGSNGIEAVLQSGESVILQTGTVVA</sequence>
<dbReference type="Pfam" id="PF03963">
    <property type="entry name" value="FlgD"/>
    <property type="match status" value="1"/>
</dbReference>
<keyword evidence="6" id="KW-1185">Reference proteome</keyword>
<evidence type="ECO:0000256" key="1">
    <source>
        <dbReference type="ARBA" id="ARBA00010577"/>
    </source>
</evidence>
<evidence type="ECO:0000256" key="3">
    <source>
        <dbReference type="ARBA" id="ARBA00022795"/>
    </source>
</evidence>
<comment type="similarity">
    <text evidence="1">Belongs to the FlgD family.</text>
</comment>
<protein>
    <recommendedName>
        <fullName evidence="2">Basal-body rod modification protein FlgD</fullName>
    </recommendedName>
</protein>
<keyword evidence="5" id="KW-0282">Flagellum</keyword>
<name>A0A4Y8RGZ6_9HYPH</name>
<dbReference type="Proteomes" id="UP000298179">
    <property type="component" value="Unassembled WGS sequence"/>
</dbReference>
<evidence type="ECO:0000313" key="5">
    <source>
        <dbReference type="EMBL" id="TFF21696.1"/>
    </source>
</evidence>
<dbReference type="OrthoDB" id="9785233at2"/>